<dbReference type="EMBL" id="JAPFFI010000023">
    <property type="protein sequence ID" value="KAJ6321706.1"/>
    <property type="molecule type" value="Genomic_DNA"/>
</dbReference>
<name>A0ABQ9A185_9ROSI</name>
<evidence type="ECO:0000313" key="2">
    <source>
        <dbReference type="Proteomes" id="UP001141253"/>
    </source>
</evidence>
<reference evidence="1" key="2">
    <citation type="journal article" date="2023" name="Int. J. Mol. Sci.">
        <title>De Novo Assembly and Annotation of 11 Diverse Shrub Willow (Salix) Genomes Reveals Novel Gene Organization in Sex-Linked Regions.</title>
        <authorList>
            <person name="Hyden B."/>
            <person name="Feng K."/>
            <person name="Yates T.B."/>
            <person name="Jawdy S."/>
            <person name="Cereghino C."/>
            <person name="Smart L.B."/>
            <person name="Muchero W."/>
        </authorList>
    </citation>
    <scope>NUCLEOTIDE SEQUENCE</scope>
    <source>
        <tissue evidence="1">Shoot tip</tissue>
    </source>
</reference>
<comment type="caution">
    <text evidence="1">The sequence shown here is derived from an EMBL/GenBank/DDBJ whole genome shotgun (WGS) entry which is preliminary data.</text>
</comment>
<proteinExistence type="predicted"/>
<sequence>MAKKNTFLACAYQLPRLTRNSAPHQGKPERLAAVCSHLTCKFPVDECIVLSSSGLPIKYKELRIWQLFFE</sequence>
<keyword evidence="2" id="KW-1185">Reference proteome</keyword>
<accession>A0ABQ9A185</accession>
<protein>
    <submittedName>
        <fullName evidence="1">Uncharacterized protein</fullName>
    </submittedName>
</protein>
<organism evidence="1 2">
    <name type="scientific">Salix suchowensis</name>
    <dbReference type="NCBI Taxonomy" id="1278906"/>
    <lineage>
        <taxon>Eukaryota</taxon>
        <taxon>Viridiplantae</taxon>
        <taxon>Streptophyta</taxon>
        <taxon>Embryophyta</taxon>
        <taxon>Tracheophyta</taxon>
        <taxon>Spermatophyta</taxon>
        <taxon>Magnoliopsida</taxon>
        <taxon>eudicotyledons</taxon>
        <taxon>Gunneridae</taxon>
        <taxon>Pentapetalae</taxon>
        <taxon>rosids</taxon>
        <taxon>fabids</taxon>
        <taxon>Malpighiales</taxon>
        <taxon>Salicaceae</taxon>
        <taxon>Saliceae</taxon>
        <taxon>Salix</taxon>
    </lineage>
</organism>
<evidence type="ECO:0000313" key="1">
    <source>
        <dbReference type="EMBL" id="KAJ6321706.1"/>
    </source>
</evidence>
<reference evidence="1" key="1">
    <citation type="submission" date="2022-10" db="EMBL/GenBank/DDBJ databases">
        <authorList>
            <person name="Hyden B.L."/>
            <person name="Feng K."/>
            <person name="Yates T."/>
            <person name="Jawdy S."/>
            <person name="Smart L.B."/>
            <person name="Muchero W."/>
        </authorList>
    </citation>
    <scope>NUCLEOTIDE SEQUENCE</scope>
    <source>
        <tissue evidence="1">Shoot tip</tissue>
    </source>
</reference>
<gene>
    <name evidence="1" type="ORF">OIU77_011724</name>
</gene>
<dbReference type="Proteomes" id="UP001141253">
    <property type="component" value="Chromosome 8"/>
</dbReference>